<gene>
    <name evidence="5" type="ORF">MUK42_12617</name>
</gene>
<feature type="compositionally biased region" description="Basic and acidic residues" evidence="4">
    <location>
        <begin position="97"/>
        <end position="106"/>
    </location>
</feature>
<evidence type="ECO:0000256" key="3">
    <source>
        <dbReference type="ARBA" id="ARBA00023163"/>
    </source>
</evidence>
<keyword evidence="6" id="KW-1185">Reference proteome</keyword>
<dbReference type="PANTHER" id="PTHR46412">
    <property type="entry name" value="BES1-INTERACTING MYC-LIKE PROTEIN"/>
    <property type="match status" value="1"/>
</dbReference>
<keyword evidence="2" id="KW-0805">Transcription regulation</keyword>
<dbReference type="GO" id="GO:0046983">
    <property type="term" value="F:protein dimerization activity"/>
    <property type="evidence" value="ECO:0007669"/>
    <property type="project" value="InterPro"/>
</dbReference>
<organism evidence="5 6">
    <name type="scientific">Musa troglodytarum</name>
    <name type="common">fe'i banana</name>
    <dbReference type="NCBI Taxonomy" id="320322"/>
    <lineage>
        <taxon>Eukaryota</taxon>
        <taxon>Viridiplantae</taxon>
        <taxon>Streptophyta</taxon>
        <taxon>Embryophyta</taxon>
        <taxon>Tracheophyta</taxon>
        <taxon>Spermatophyta</taxon>
        <taxon>Magnoliopsida</taxon>
        <taxon>Liliopsida</taxon>
        <taxon>Zingiberales</taxon>
        <taxon>Musaceae</taxon>
        <taxon>Musa</taxon>
    </lineage>
</organism>
<feature type="region of interest" description="Disordered" evidence="4">
    <location>
        <begin position="82"/>
        <end position="106"/>
    </location>
</feature>
<sequence length="359" mass="38767">MEAAASRSGRGFDEDDDDDQEFGKRDGSSFHRGGSFSLRFLASFSRFSDLSSPGRPLSAAPYLACLNCAGTLYLTARVDGKGSGTDELPATPRSKHSAMEQRRRNKINDRQVIEYIRFLQEKDQKSESSYPGWNQDNAKLMPWVKVYYRSFWKNAQNNNQIPVDGLSDPSPVIRNGSAPPASAFSGQFDESNIPVAPVMLSNAQNPTESDATAALSYKIMETATGFANSMPSQAQSHWLGASSPADCAVNNEILNEHEELVIDEGTINASATYSQGLLTTLTQSLQSSGVDLSQASISVQINLGKRATNKRAGATSALSNSKDPDDDAAPTTNQAVGHSTMGNISEESSQARKRHKADN</sequence>
<dbReference type="SUPFAM" id="SSF47459">
    <property type="entry name" value="HLH, helix-loop-helix DNA-binding domain"/>
    <property type="match status" value="1"/>
</dbReference>
<accession>A0A9E7GFY8</accession>
<proteinExistence type="inferred from homology"/>
<evidence type="ECO:0000256" key="2">
    <source>
        <dbReference type="ARBA" id="ARBA00023015"/>
    </source>
</evidence>
<dbReference type="GO" id="GO:0003700">
    <property type="term" value="F:DNA-binding transcription factor activity"/>
    <property type="evidence" value="ECO:0007669"/>
    <property type="project" value="InterPro"/>
</dbReference>
<dbReference type="EMBL" id="CP097508">
    <property type="protein sequence ID" value="URE10413.1"/>
    <property type="molecule type" value="Genomic_DNA"/>
</dbReference>
<evidence type="ECO:0000313" key="5">
    <source>
        <dbReference type="EMBL" id="URE10413.1"/>
    </source>
</evidence>
<feature type="compositionally biased region" description="Polar residues" evidence="4">
    <location>
        <begin position="330"/>
        <end position="348"/>
    </location>
</feature>
<dbReference type="InterPro" id="IPR044295">
    <property type="entry name" value="BIM1/2/3"/>
</dbReference>
<comment type="similarity">
    <text evidence="1">Belongs to the bHLH protein family.</text>
</comment>
<feature type="region of interest" description="Disordered" evidence="4">
    <location>
        <begin position="308"/>
        <end position="359"/>
    </location>
</feature>
<protein>
    <submittedName>
        <fullName evidence="5">Transcription factor BIM2</fullName>
    </submittedName>
</protein>
<dbReference type="InterPro" id="IPR036638">
    <property type="entry name" value="HLH_DNA-bd_sf"/>
</dbReference>
<name>A0A9E7GFY8_9LILI</name>
<dbReference type="Proteomes" id="UP001055439">
    <property type="component" value="Chromosome 6"/>
</dbReference>
<dbReference type="PANTHER" id="PTHR46412:SF6">
    <property type="entry name" value="TRANSCRIPTION FACTOR BIM2"/>
    <property type="match status" value="1"/>
</dbReference>
<reference evidence="5" key="1">
    <citation type="submission" date="2022-05" db="EMBL/GenBank/DDBJ databases">
        <title>The Musa troglodytarum L. genome provides insights into the mechanism of non-climacteric behaviour and enrichment of carotenoids.</title>
        <authorList>
            <person name="Wang J."/>
        </authorList>
    </citation>
    <scope>NUCLEOTIDE SEQUENCE</scope>
    <source>
        <tissue evidence="5">Leaf</tissue>
    </source>
</reference>
<dbReference type="GO" id="GO:0006351">
    <property type="term" value="P:DNA-templated transcription"/>
    <property type="evidence" value="ECO:0007669"/>
    <property type="project" value="InterPro"/>
</dbReference>
<dbReference type="OrthoDB" id="690068at2759"/>
<feature type="region of interest" description="Disordered" evidence="4">
    <location>
        <begin position="1"/>
        <end position="32"/>
    </location>
</feature>
<dbReference type="AlphaFoldDB" id="A0A9E7GFY8"/>
<evidence type="ECO:0000313" key="6">
    <source>
        <dbReference type="Proteomes" id="UP001055439"/>
    </source>
</evidence>
<keyword evidence="3" id="KW-0804">Transcription</keyword>
<evidence type="ECO:0000256" key="4">
    <source>
        <dbReference type="SAM" id="MobiDB-lite"/>
    </source>
</evidence>
<evidence type="ECO:0000256" key="1">
    <source>
        <dbReference type="ARBA" id="ARBA00005510"/>
    </source>
</evidence>